<feature type="transmembrane region" description="Helical" evidence="1">
    <location>
        <begin position="97"/>
        <end position="123"/>
    </location>
</feature>
<name>A0A6A8DDX8_9BACI</name>
<feature type="domain" description="DUF4395" evidence="2">
    <location>
        <begin position="3"/>
        <end position="126"/>
    </location>
</feature>
<keyword evidence="4" id="KW-1185">Reference proteome</keyword>
<reference evidence="3" key="1">
    <citation type="submission" date="2019-11" db="EMBL/GenBank/DDBJ databases">
        <authorList>
            <person name="Li J."/>
        </authorList>
    </citation>
    <scope>NUCLEOTIDE SEQUENCE</scope>
    <source>
        <strain evidence="3">B6B</strain>
    </source>
</reference>
<evidence type="ECO:0000259" key="2">
    <source>
        <dbReference type="Pfam" id="PF14340"/>
    </source>
</evidence>
<dbReference type="Proteomes" id="UP000799092">
    <property type="component" value="Unassembled WGS sequence"/>
</dbReference>
<evidence type="ECO:0000256" key="1">
    <source>
        <dbReference type="SAM" id="Phobius"/>
    </source>
</evidence>
<comment type="caution">
    <text evidence="3">The sequence shown here is derived from an EMBL/GenBank/DDBJ whole genome shotgun (WGS) entry which is preliminary data.</text>
</comment>
<sequence>MSIPKPLVKLNQFFIVISVILGLIFHEAILAIPFIIGIYTLITRKNPIILLGKRFLSKPLNQYIQEDKNQQIFNQWIATVCLGLSVLFFYLNFIIAAYVFSIMVAVAAGLALMGYCIGCTIRYRFMMWRYNRSKLQS</sequence>
<dbReference type="AlphaFoldDB" id="A0A6A8DDX8"/>
<feature type="transmembrane region" description="Helical" evidence="1">
    <location>
        <begin position="12"/>
        <end position="42"/>
    </location>
</feature>
<dbReference type="RefSeq" id="WP_153737521.1">
    <property type="nucleotide sequence ID" value="NZ_WJNG01000012.1"/>
</dbReference>
<protein>
    <submittedName>
        <fullName evidence="3">DUF4395 family protein</fullName>
    </submittedName>
</protein>
<accession>A0A6A8DDX8</accession>
<dbReference type="PIRSF" id="PIRSF030042">
    <property type="entry name" value="UCP030042"/>
    <property type="match status" value="1"/>
</dbReference>
<dbReference type="InterPro" id="IPR025508">
    <property type="entry name" value="DUF4395"/>
</dbReference>
<evidence type="ECO:0000313" key="4">
    <source>
        <dbReference type="Proteomes" id="UP000799092"/>
    </source>
</evidence>
<evidence type="ECO:0000313" key="3">
    <source>
        <dbReference type="EMBL" id="MRH43898.1"/>
    </source>
</evidence>
<dbReference type="EMBL" id="WJNG01000012">
    <property type="protein sequence ID" value="MRH43898.1"/>
    <property type="molecule type" value="Genomic_DNA"/>
</dbReference>
<feature type="transmembrane region" description="Helical" evidence="1">
    <location>
        <begin position="72"/>
        <end position="91"/>
    </location>
</feature>
<keyword evidence="1" id="KW-0472">Membrane</keyword>
<gene>
    <name evidence="3" type="ORF">GH741_14745</name>
</gene>
<keyword evidence="1" id="KW-0812">Transmembrane</keyword>
<keyword evidence="1" id="KW-1133">Transmembrane helix</keyword>
<dbReference type="InterPro" id="IPR016942">
    <property type="entry name" value="UCP030042"/>
</dbReference>
<organism evidence="3 4">
    <name type="scientific">Aquibacillus halophilus</name>
    <dbReference type="NCBI Taxonomy" id="930132"/>
    <lineage>
        <taxon>Bacteria</taxon>
        <taxon>Bacillati</taxon>
        <taxon>Bacillota</taxon>
        <taxon>Bacilli</taxon>
        <taxon>Bacillales</taxon>
        <taxon>Bacillaceae</taxon>
        <taxon>Aquibacillus</taxon>
    </lineage>
</organism>
<dbReference type="Pfam" id="PF14340">
    <property type="entry name" value="DUF4395"/>
    <property type="match status" value="1"/>
</dbReference>
<dbReference type="OrthoDB" id="2376580at2"/>
<proteinExistence type="predicted"/>